<dbReference type="GO" id="GO:0016829">
    <property type="term" value="F:lyase activity"/>
    <property type="evidence" value="ECO:0007669"/>
    <property type="project" value="UniProtKB-KW"/>
</dbReference>
<evidence type="ECO:0000313" key="7">
    <source>
        <dbReference type="Proteomes" id="UP000199150"/>
    </source>
</evidence>
<name>A0A1G4SRI2_9CAUL</name>
<dbReference type="NCBIfam" id="NF033668">
    <property type="entry name" value="rSAM_PA0069"/>
    <property type="match status" value="1"/>
</dbReference>
<dbReference type="RefSeq" id="WP_090649342.1">
    <property type="nucleotide sequence ID" value="NZ_CBCRYE010000003.1"/>
</dbReference>
<dbReference type="AlphaFoldDB" id="A0A1G4SRI2"/>
<evidence type="ECO:0000256" key="4">
    <source>
        <dbReference type="SAM" id="MobiDB-lite"/>
    </source>
</evidence>
<feature type="region of interest" description="Disordered" evidence="4">
    <location>
        <begin position="1"/>
        <end position="34"/>
    </location>
</feature>
<dbReference type="EMBL" id="FMTS01000005">
    <property type="protein sequence ID" value="SCW71733.1"/>
    <property type="molecule type" value="Genomic_DNA"/>
</dbReference>
<dbReference type="SMART" id="SM00729">
    <property type="entry name" value="Elp3"/>
    <property type="match status" value="1"/>
</dbReference>
<proteinExistence type="predicted"/>
<gene>
    <name evidence="6" type="ORF">SAMN02927928_2861</name>
</gene>
<keyword evidence="2" id="KW-0408">Iron</keyword>
<dbReference type="GO" id="GO:0046872">
    <property type="term" value="F:metal ion binding"/>
    <property type="evidence" value="ECO:0007669"/>
    <property type="project" value="UniProtKB-KW"/>
</dbReference>
<evidence type="ECO:0000256" key="2">
    <source>
        <dbReference type="ARBA" id="ARBA00023004"/>
    </source>
</evidence>
<dbReference type="SUPFAM" id="SSF102114">
    <property type="entry name" value="Radical SAM enzymes"/>
    <property type="match status" value="1"/>
</dbReference>
<dbReference type="Pfam" id="PF04055">
    <property type="entry name" value="Radical_SAM"/>
    <property type="match status" value="1"/>
</dbReference>
<dbReference type="CDD" id="cd01335">
    <property type="entry name" value="Radical_SAM"/>
    <property type="match status" value="1"/>
</dbReference>
<dbReference type="PROSITE" id="PS51918">
    <property type="entry name" value="RADICAL_SAM"/>
    <property type="match status" value="1"/>
</dbReference>
<dbReference type="SFLD" id="SFLDS00029">
    <property type="entry name" value="Radical_SAM"/>
    <property type="match status" value="1"/>
</dbReference>
<keyword evidence="7" id="KW-1185">Reference proteome</keyword>
<dbReference type="PANTHER" id="PTHR43432:SF3">
    <property type="entry name" value="SLR0285 PROTEIN"/>
    <property type="match status" value="1"/>
</dbReference>
<dbReference type="InterPro" id="IPR040086">
    <property type="entry name" value="MJ0683-like"/>
</dbReference>
<dbReference type="InterPro" id="IPR006638">
    <property type="entry name" value="Elp3/MiaA/NifB-like_rSAM"/>
</dbReference>
<evidence type="ECO:0000259" key="5">
    <source>
        <dbReference type="PROSITE" id="PS51918"/>
    </source>
</evidence>
<evidence type="ECO:0000256" key="3">
    <source>
        <dbReference type="ARBA" id="ARBA00023014"/>
    </source>
</evidence>
<feature type="domain" description="Radical SAM core" evidence="5">
    <location>
        <begin position="76"/>
        <end position="316"/>
    </location>
</feature>
<dbReference type="Proteomes" id="UP000199150">
    <property type="component" value="Unassembled WGS sequence"/>
</dbReference>
<dbReference type="GO" id="GO:0051536">
    <property type="term" value="F:iron-sulfur cluster binding"/>
    <property type="evidence" value="ECO:0007669"/>
    <property type="project" value="UniProtKB-KW"/>
</dbReference>
<dbReference type="STRING" id="260084.SAMN02927928_2861"/>
<dbReference type="InterPro" id="IPR058240">
    <property type="entry name" value="rSAM_sf"/>
</dbReference>
<dbReference type="SFLD" id="SFLDG01084">
    <property type="entry name" value="Uncharacterised_Radical_SAM_Su"/>
    <property type="match status" value="1"/>
</dbReference>
<sequence length="371" mass="41526">MPAPPPDTRTKSDDALPDLPRKGRGSVSNRPSHRFGVADRYDIDDGWSDHEREDWAKARRKTILGVDTVRRVISRNSSPDVGFDRSINPYKGCEHGCIYCFARPTHAWLDLSPGMDFETRIFRKPDAAQALRQELSARSYTPAPIALGINTDAYQPTEKSERLTRGILEVLYEFRHPVHIITKSALIQRDIDILAAMADLNLFKAALSITTLDRDLARVMEPRAATPSRRLDTVRALTDAGIPTSVLMAPVIPGLTDHEIEKVMEAAAHAGATRAGGVLIRLPHEIKGLFEEWLRAHFPDRADKVLNHIRECRGGKLYNAQFGSRMRGEGVYADLIQNRLKMAVKRYGLDKPGQPLDSTQFRGGDPQMCLF</sequence>
<keyword evidence="1" id="KW-0479">Metal-binding</keyword>
<accession>A0A1G4SRI2</accession>
<reference evidence="7" key="1">
    <citation type="submission" date="2016-10" db="EMBL/GenBank/DDBJ databases">
        <authorList>
            <person name="Varghese N."/>
            <person name="Submissions S."/>
        </authorList>
    </citation>
    <scope>NUCLEOTIDE SEQUENCE [LARGE SCALE GENOMIC DNA]</scope>
    <source>
        <strain evidence="7">CGMCC 1.3431</strain>
    </source>
</reference>
<evidence type="ECO:0000256" key="1">
    <source>
        <dbReference type="ARBA" id="ARBA00022723"/>
    </source>
</evidence>
<dbReference type="OrthoDB" id="9785699at2"/>
<keyword evidence="3" id="KW-0411">Iron-sulfur</keyword>
<dbReference type="InterPro" id="IPR007197">
    <property type="entry name" value="rSAM"/>
</dbReference>
<keyword evidence="6" id="KW-0456">Lyase</keyword>
<dbReference type="Gene3D" id="3.80.30.30">
    <property type="match status" value="1"/>
</dbReference>
<protein>
    <submittedName>
        <fullName evidence="6">DNA repair photolyase</fullName>
    </submittedName>
</protein>
<organism evidence="6 7">
    <name type="scientific">Asticcacaulis taihuensis</name>
    <dbReference type="NCBI Taxonomy" id="260084"/>
    <lineage>
        <taxon>Bacteria</taxon>
        <taxon>Pseudomonadati</taxon>
        <taxon>Pseudomonadota</taxon>
        <taxon>Alphaproteobacteria</taxon>
        <taxon>Caulobacterales</taxon>
        <taxon>Caulobacteraceae</taxon>
        <taxon>Asticcacaulis</taxon>
    </lineage>
</organism>
<evidence type="ECO:0000313" key="6">
    <source>
        <dbReference type="EMBL" id="SCW71733.1"/>
    </source>
</evidence>
<dbReference type="PANTHER" id="PTHR43432">
    <property type="entry name" value="SLR0285 PROTEIN"/>
    <property type="match status" value="1"/>
</dbReference>